<evidence type="ECO:0000313" key="8">
    <source>
        <dbReference type="Proteomes" id="UP000251197"/>
    </source>
</evidence>
<organism evidence="7 8">
    <name type="scientific">Cedecea neteri</name>
    <dbReference type="NCBI Taxonomy" id="158822"/>
    <lineage>
        <taxon>Bacteria</taxon>
        <taxon>Pseudomonadati</taxon>
        <taxon>Pseudomonadota</taxon>
        <taxon>Gammaproteobacteria</taxon>
        <taxon>Enterobacterales</taxon>
        <taxon>Enterobacteriaceae</taxon>
        <taxon>Cedecea</taxon>
    </lineage>
</organism>
<dbReference type="Proteomes" id="UP000251197">
    <property type="component" value="Unassembled WGS sequence"/>
</dbReference>
<dbReference type="PANTHER" id="PTHR33420">
    <property type="entry name" value="FIMBRIAL SUBUNIT ELFA-RELATED"/>
    <property type="match status" value="1"/>
</dbReference>
<feature type="chain" id="PRO_5016006877" evidence="5">
    <location>
        <begin position="21"/>
        <end position="180"/>
    </location>
</feature>
<reference evidence="7 8" key="1">
    <citation type="submission" date="2018-06" db="EMBL/GenBank/DDBJ databases">
        <authorList>
            <consortium name="Pathogen Informatics"/>
            <person name="Doyle S."/>
        </authorList>
    </citation>
    <scope>NUCLEOTIDE SEQUENCE [LARGE SCALE GENOMIC DNA]</scope>
    <source>
        <strain evidence="7 8">NCTC12120</strain>
    </source>
</reference>
<evidence type="ECO:0000256" key="4">
    <source>
        <dbReference type="ARBA" id="ARBA00023263"/>
    </source>
</evidence>
<comment type="similarity">
    <text evidence="2">Belongs to the fimbrial protein family.</text>
</comment>
<accession>A0A2X2SYW5</accession>
<evidence type="ECO:0000256" key="5">
    <source>
        <dbReference type="SAM" id="SignalP"/>
    </source>
</evidence>
<dbReference type="Gene3D" id="2.60.40.1090">
    <property type="entry name" value="Fimbrial-type adhesion domain"/>
    <property type="match status" value="1"/>
</dbReference>
<dbReference type="InterPro" id="IPR008966">
    <property type="entry name" value="Adhesion_dom_sf"/>
</dbReference>
<evidence type="ECO:0000256" key="2">
    <source>
        <dbReference type="ARBA" id="ARBA00006671"/>
    </source>
</evidence>
<dbReference type="PANTHER" id="PTHR33420:SF12">
    <property type="entry name" value="FIMBRIN-LIKE PROTEIN FIMI-RELATED"/>
    <property type="match status" value="1"/>
</dbReference>
<proteinExistence type="inferred from homology"/>
<keyword evidence="4" id="KW-0281">Fimbrium</keyword>
<dbReference type="Pfam" id="PF00419">
    <property type="entry name" value="Fimbrial"/>
    <property type="match status" value="1"/>
</dbReference>
<dbReference type="SUPFAM" id="SSF49401">
    <property type="entry name" value="Bacterial adhesins"/>
    <property type="match status" value="1"/>
</dbReference>
<protein>
    <submittedName>
        <fullName evidence="7">Type-1A pilin</fullName>
    </submittedName>
</protein>
<sequence>MMRGIKLVVLSVLLPFLAQAGNRTHVMLPGGSMRFQGTIVAESCRVEAGDRQMTVEMGRISSNRFHAPGEDSDPVPFALHLQDCNTNVSRHVGVAFMGVADGKNPAVLSVGEGPGIAEGVGVALFDAEERQIPLNAPAKTWTRIYAGPNTFHFIAKYRATGHQVTGGLANAQAWFSLTYL</sequence>
<dbReference type="InterPro" id="IPR050263">
    <property type="entry name" value="Bact_Fimbrial_Adh_Pro"/>
</dbReference>
<keyword evidence="3 5" id="KW-0732">Signal</keyword>
<dbReference type="EMBL" id="UAVU01000003">
    <property type="protein sequence ID" value="SQA97224.1"/>
    <property type="molecule type" value="Genomic_DNA"/>
</dbReference>
<dbReference type="GO" id="GO:0009289">
    <property type="term" value="C:pilus"/>
    <property type="evidence" value="ECO:0007669"/>
    <property type="project" value="UniProtKB-SubCell"/>
</dbReference>
<evidence type="ECO:0000313" key="7">
    <source>
        <dbReference type="EMBL" id="SQA97224.1"/>
    </source>
</evidence>
<dbReference type="AlphaFoldDB" id="A0A2X2SYW5"/>
<dbReference type="InterPro" id="IPR036937">
    <property type="entry name" value="Adhesion_dom_fimbrial_sf"/>
</dbReference>
<dbReference type="InterPro" id="IPR000259">
    <property type="entry name" value="Adhesion_dom_fimbrial"/>
</dbReference>
<name>A0A2X2SYW5_9ENTR</name>
<dbReference type="STRING" id="158822.LH23_09705"/>
<gene>
    <name evidence="7" type="primary">fimA_1</name>
    <name evidence="7" type="ORF">NCTC12120_01041</name>
</gene>
<evidence type="ECO:0000256" key="1">
    <source>
        <dbReference type="ARBA" id="ARBA00004561"/>
    </source>
</evidence>
<evidence type="ECO:0000256" key="3">
    <source>
        <dbReference type="ARBA" id="ARBA00022729"/>
    </source>
</evidence>
<feature type="signal peptide" evidence="5">
    <location>
        <begin position="1"/>
        <end position="20"/>
    </location>
</feature>
<comment type="subcellular location">
    <subcellularLocation>
        <location evidence="1">Fimbrium</location>
    </subcellularLocation>
</comment>
<evidence type="ECO:0000259" key="6">
    <source>
        <dbReference type="Pfam" id="PF00419"/>
    </source>
</evidence>
<dbReference type="GO" id="GO:0043709">
    <property type="term" value="P:cell adhesion involved in single-species biofilm formation"/>
    <property type="evidence" value="ECO:0007669"/>
    <property type="project" value="TreeGrafter"/>
</dbReference>
<feature type="domain" description="Fimbrial-type adhesion" evidence="6">
    <location>
        <begin position="34"/>
        <end position="179"/>
    </location>
</feature>